<evidence type="ECO:0000313" key="4">
    <source>
        <dbReference type="EMBL" id="CAK0786109.1"/>
    </source>
</evidence>
<dbReference type="PANTHER" id="PTHR48107:SF16">
    <property type="entry name" value="NADPH-DEPENDENT ALDEHYDE REDUCTASE 1, CHLOROPLASTIC"/>
    <property type="match status" value="1"/>
</dbReference>
<feature type="compositionally biased region" description="Basic and acidic residues" evidence="3">
    <location>
        <begin position="7"/>
        <end position="18"/>
    </location>
</feature>
<comment type="similarity">
    <text evidence="1">Belongs to the short-chain dehydrogenases/reductases (SDR) family.</text>
</comment>
<dbReference type="Gene3D" id="3.40.50.720">
    <property type="entry name" value="NAD(P)-binding Rossmann-like Domain"/>
    <property type="match status" value="1"/>
</dbReference>
<dbReference type="PRINTS" id="PR00080">
    <property type="entry name" value="SDRFAMILY"/>
</dbReference>
<dbReference type="InterPro" id="IPR036291">
    <property type="entry name" value="NAD(P)-bd_dom_sf"/>
</dbReference>
<evidence type="ECO:0000256" key="3">
    <source>
        <dbReference type="SAM" id="MobiDB-lite"/>
    </source>
</evidence>
<dbReference type="EMBL" id="CAUYUE010000014">
    <property type="protein sequence ID" value="CAK0786109.1"/>
    <property type="molecule type" value="Genomic_DNA"/>
</dbReference>
<dbReference type="PROSITE" id="PS00061">
    <property type="entry name" value="ADH_SHORT"/>
    <property type="match status" value="1"/>
</dbReference>
<keyword evidence="5" id="KW-1185">Reference proteome</keyword>
<evidence type="ECO:0000313" key="5">
    <source>
        <dbReference type="Proteomes" id="UP001314263"/>
    </source>
</evidence>
<dbReference type="PANTHER" id="PTHR48107">
    <property type="entry name" value="NADPH-DEPENDENT ALDEHYDE REDUCTASE-LIKE PROTEIN, CHLOROPLASTIC-RELATED"/>
    <property type="match status" value="1"/>
</dbReference>
<sequence length="324" mass="34531">MSSIVESLKDKLSTKDKQSGNPQAGDASADPRGHQASSLPFSTKQGQNEQDFPGEEARMSPNPDFGYDTYKGYGRLKGKKTLITGADSGIGRAVALAFAREGADVAIAYLNEHKDAELTKKVCDEAGVKTILLPGDLASEVVCKEVVDKTVAAFGCIDVLVNNASMQGDAEENFWDIPRDRLEKTFMVNIVGMISLAQKAIHHMQPGSSIINVASIMAYQPIPAILDYACTKGAIVTMTKALAKDLVKKKGVRVNAVAPGPIWTPIPAQSFTPEMTKEFGKGMTPIDRAGQPAELAPGFVFLADNSASSYCNGCILNQTGGMEI</sequence>
<dbReference type="AlphaFoldDB" id="A0AAV1IJG0"/>
<reference evidence="4 5" key="1">
    <citation type="submission" date="2023-10" db="EMBL/GenBank/DDBJ databases">
        <authorList>
            <person name="Maclean D."/>
            <person name="Macfadyen A."/>
        </authorList>
    </citation>
    <scope>NUCLEOTIDE SEQUENCE [LARGE SCALE GENOMIC DNA]</scope>
</reference>
<accession>A0AAV1IJG0</accession>
<dbReference type="PRINTS" id="PR00081">
    <property type="entry name" value="GDHRDH"/>
</dbReference>
<dbReference type="InterPro" id="IPR002347">
    <property type="entry name" value="SDR_fam"/>
</dbReference>
<dbReference type="Proteomes" id="UP001314263">
    <property type="component" value="Unassembled WGS sequence"/>
</dbReference>
<proteinExistence type="inferred from homology"/>
<dbReference type="FunFam" id="3.40.50.720:FF:000084">
    <property type="entry name" value="Short-chain dehydrogenase reductase"/>
    <property type="match status" value="1"/>
</dbReference>
<protein>
    <submittedName>
        <fullName evidence="4">Uncharacterized protein</fullName>
    </submittedName>
</protein>
<name>A0AAV1IJG0_9CHLO</name>
<dbReference type="GO" id="GO:0016614">
    <property type="term" value="F:oxidoreductase activity, acting on CH-OH group of donors"/>
    <property type="evidence" value="ECO:0007669"/>
    <property type="project" value="UniProtKB-ARBA"/>
</dbReference>
<dbReference type="Pfam" id="PF13561">
    <property type="entry name" value="adh_short_C2"/>
    <property type="match status" value="1"/>
</dbReference>
<feature type="compositionally biased region" description="Polar residues" evidence="3">
    <location>
        <begin position="35"/>
        <end position="50"/>
    </location>
</feature>
<dbReference type="SUPFAM" id="SSF51735">
    <property type="entry name" value="NAD(P)-binding Rossmann-fold domains"/>
    <property type="match status" value="1"/>
</dbReference>
<evidence type="ECO:0000256" key="2">
    <source>
        <dbReference type="ARBA" id="ARBA00023002"/>
    </source>
</evidence>
<keyword evidence="2" id="KW-0560">Oxidoreductase</keyword>
<gene>
    <name evidence="4" type="ORF">CVIRNUC_009322</name>
</gene>
<comment type="caution">
    <text evidence="4">The sequence shown here is derived from an EMBL/GenBank/DDBJ whole genome shotgun (WGS) entry which is preliminary data.</text>
</comment>
<evidence type="ECO:0000256" key="1">
    <source>
        <dbReference type="ARBA" id="ARBA00006484"/>
    </source>
</evidence>
<feature type="region of interest" description="Disordered" evidence="3">
    <location>
        <begin position="1"/>
        <end position="63"/>
    </location>
</feature>
<dbReference type="InterPro" id="IPR020904">
    <property type="entry name" value="Sc_DH/Rdtase_CS"/>
</dbReference>
<organism evidence="4 5">
    <name type="scientific">Coccomyxa viridis</name>
    <dbReference type="NCBI Taxonomy" id="1274662"/>
    <lineage>
        <taxon>Eukaryota</taxon>
        <taxon>Viridiplantae</taxon>
        <taxon>Chlorophyta</taxon>
        <taxon>core chlorophytes</taxon>
        <taxon>Trebouxiophyceae</taxon>
        <taxon>Trebouxiophyceae incertae sedis</taxon>
        <taxon>Coccomyxaceae</taxon>
        <taxon>Coccomyxa</taxon>
    </lineage>
</organism>